<dbReference type="Proteomes" id="UP000095009">
    <property type="component" value="Unassembled WGS sequence"/>
</dbReference>
<dbReference type="InterPro" id="IPR021917">
    <property type="entry name" value="Unchr_Zn-peptidase-like"/>
</dbReference>
<accession>A0A1E3PKH4</accession>
<keyword evidence="3" id="KW-1185">Reference proteome</keyword>
<dbReference type="SUPFAM" id="SSF51101">
    <property type="entry name" value="Mannose-binding lectins"/>
    <property type="match status" value="1"/>
</dbReference>
<dbReference type="GO" id="GO:0005737">
    <property type="term" value="C:cytoplasm"/>
    <property type="evidence" value="ECO:0007669"/>
    <property type="project" value="TreeGrafter"/>
</dbReference>
<dbReference type="EMBL" id="KV454409">
    <property type="protein sequence ID" value="ODQ65800.1"/>
    <property type="molecule type" value="Genomic_DNA"/>
</dbReference>
<evidence type="ECO:0000259" key="1">
    <source>
        <dbReference type="PROSITE" id="PS51752"/>
    </source>
</evidence>
<dbReference type="Pfam" id="PF12044">
    <property type="entry name" value="Metallopep"/>
    <property type="match status" value="1"/>
</dbReference>
<evidence type="ECO:0000313" key="3">
    <source>
        <dbReference type="Proteomes" id="UP000095009"/>
    </source>
</evidence>
<protein>
    <recommendedName>
        <fullName evidence="1">Jacalin-type lectin domain-containing protein</fullName>
    </recommendedName>
</protein>
<dbReference type="Pfam" id="PF01419">
    <property type="entry name" value="Jacalin"/>
    <property type="match status" value="1"/>
</dbReference>
<dbReference type="PANTHER" id="PTHR21054">
    <property type="entry name" value="ZINC METALLOPROTEINASE-RELATED"/>
    <property type="match status" value="1"/>
</dbReference>
<reference evidence="2 3" key="1">
    <citation type="journal article" date="2016" name="Proc. Natl. Acad. Sci. U.S.A.">
        <title>Comparative genomics of biotechnologically important yeasts.</title>
        <authorList>
            <person name="Riley R."/>
            <person name="Haridas S."/>
            <person name="Wolfe K.H."/>
            <person name="Lopes M.R."/>
            <person name="Hittinger C.T."/>
            <person name="Goeker M."/>
            <person name="Salamov A.A."/>
            <person name="Wisecaver J.H."/>
            <person name="Long T.M."/>
            <person name="Calvey C.H."/>
            <person name="Aerts A.L."/>
            <person name="Barry K.W."/>
            <person name="Choi C."/>
            <person name="Clum A."/>
            <person name="Coughlan A.Y."/>
            <person name="Deshpande S."/>
            <person name="Douglass A.P."/>
            <person name="Hanson S.J."/>
            <person name="Klenk H.-P."/>
            <person name="LaButti K.M."/>
            <person name="Lapidus A."/>
            <person name="Lindquist E.A."/>
            <person name="Lipzen A.M."/>
            <person name="Meier-Kolthoff J.P."/>
            <person name="Ohm R.A."/>
            <person name="Otillar R.P."/>
            <person name="Pangilinan J.L."/>
            <person name="Peng Y."/>
            <person name="Rokas A."/>
            <person name="Rosa C.A."/>
            <person name="Scheuner C."/>
            <person name="Sibirny A.A."/>
            <person name="Slot J.C."/>
            <person name="Stielow J.B."/>
            <person name="Sun H."/>
            <person name="Kurtzman C.P."/>
            <person name="Blackwell M."/>
            <person name="Grigoriev I.V."/>
            <person name="Jeffries T.W."/>
        </authorList>
    </citation>
    <scope>NUCLEOTIDE SEQUENCE [LARGE SCALE GENOMIC DNA]</scope>
    <source>
        <strain evidence="2 3">DSM 6958</strain>
    </source>
</reference>
<dbReference type="InterPro" id="IPR001229">
    <property type="entry name" value="Jacalin-like_lectin_dom"/>
</dbReference>
<organism evidence="2 3">
    <name type="scientific">Nadsonia fulvescens var. elongata DSM 6958</name>
    <dbReference type="NCBI Taxonomy" id="857566"/>
    <lineage>
        <taxon>Eukaryota</taxon>
        <taxon>Fungi</taxon>
        <taxon>Dikarya</taxon>
        <taxon>Ascomycota</taxon>
        <taxon>Saccharomycotina</taxon>
        <taxon>Dipodascomycetes</taxon>
        <taxon>Dipodascales</taxon>
        <taxon>Dipodascales incertae sedis</taxon>
        <taxon>Nadsonia</taxon>
    </lineage>
</organism>
<dbReference type="AlphaFoldDB" id="A0A1E3PKH4"/>
<evidence type="ECO:0000313" key="2">
    <source>
        <dbReference type="EMBL" id="ODQ65800.1"/>
    </source>
</evidence>
<proteinExistence type="predicted"/>
<dbReference type="OrthoDB" id="74460at2759"/>
<dbReference type="Gene3D" id="2.100.10.30">
    <property type="entry name" value="Jacalin-like lectin domain"/>
    <property type="match status" value="1"/>
</dbReference>
<sequence>MLHGTAGNVDFPTNSNVIIHHHLDSFPEQKFPVSQNYFKALVHLQPGPNEIIVDYEIPDTKMIAKSTINIVYIPLLQNEPLQLALILGKDSPGTFDSLDYKKDREGNGLELAIKKLRLAGYMMSAFTAEQMARNGFGPRSFRLEESWELDTISNQESTQRSTARVHVIRCDKTVAELRDPDLAQQNPEAKKANDLFNIAAEAISNHGEIFSNGKQQHVACLFLDAHWDAQQNLLLAHAALGGYANNFRLAIFGSHSLFSWPSCIEEIPSCFMDTTLTDTSKVCNDSNQSGTAWEALNIGQGAFQHEIGHLLGCPHQPSGIMLRDYTVWNRSFMPMEPEFCTRTGQPGLSLCLPKDECGWHRLDTIRFRYSSVFRTPDEPIISGTKPILFSLENGIAARCSSGIYMVEIEIEDSGKVGWIEYSETPTEIFLDRDVLFSHISEENRDTGKKIRIGVFGKGGEEEGIADFMAFNDSNRVSTPMRSSGSAFKSPKVGRDVDANTTVFFADKGPIASVIIHSGLAVDGVELTFRNTNETCLFGKRGGSPTALTFENDEYLLGFAVKAGYWVDAIQVITNKRKGPMCGGDGGGLHELIPPYGFTPVGLFGTIESWLFTFGIIYQAL</sequence>
<dbReference type="InterPro" id="IPR053002">
    <property type="entry name" value="Metalloproteinase_M10B"/>
</dbReference>
<feature type="domain" description="Jacalin-type lectin" evidence="1">
    <location>
        <begin position="486"/>
        <end position="619"/>
    </location>
</feature>
<dbReference type="InterPro" id="IPR036404">
    <property type="entry name" value="Jacalin-like_lectin_dom_sf"/>
</dbReference>
<dbReference type="PANTHER" id="PTHR21054:SF2">
    <property type="entry name" value="MIP04191P"/>
    <property type="match status" value="1"/>
</dbReference>
<gene>
    <name evidence="2" type="ORF">NADFUDRAFT_82762</name>
</gene>
<name>A0A1E3PKH4_9ASCO</name>
<dbReference type="PROSITE" id="PS51752">
    <property type="entry name" value="JACALIN_LECTIN"/>
    <property type="match status" value="1"/>
</dbReference>